<keyword evidence="3" id="KW-1185">Reference proteome</keyword>
<accession>A0ABU0XI03</accession>
<dbReference type="EMBL" id="JAVFCB010000007">
    <property type="protein sequence ID" value="MDQ4214766.1"/>
    <property type="molecule type" value="Genomic_DNA"/>
</dbReference>
<comment type="caution">
    <text evidence="2">The sequence shown here is derived from an EMBL/GenBank/DDBJ whole genome shotgun (WGS) entry which is preliminary data.</text>
</comment>
<evidence type="ECO:0000256" key="1">
    <source>
        <dbReference type="SAM" id="MobiDB-lite"/>
    </source>
</evidence>
<dbReference type="Proteomes" id="UP001230289">
    <property type="component" value="Unassembled WGS sequence"/>
</dbReference>
<dbReference type="RefSeq" id="WP_308489711.1">
    <property type="nucleotide sequence ID" value="NZ_JAVFCB010000007.1"/>
</dbReference>
<protein>
    <submittedName>
        <fullName evidence="2">Uncharacterized protein</fullName>
    </submittedName>
</protein>
<gene>
    <name evidence="2" type="ORF">RBR11_12655</name>
</gene>
<reference evidence="2 3" key="1">
    <citation type="submission" date="2023-08" db="EMBL/GenBank/DDBJ databases">
        <title>Microbacterium sp. nov., isolated from a waste landfill.</title>
        <authorList>
            <person name="Wen W."/>
        </authorList>
    </citation>
    <scope>NUCLEOTIDE SEQUENCE [LARGE SCALE GENOMIC DNA]</scope>
    <source>
        <strain evidence="2 3">ASV81</strain>
    </source>
</reference>
<evidence type="ECO:0000313" key="2">
    <source>
        <dbReference type="EMBL" id="MDQ4214766.1"/>
    </source>
</evidence>
<organism evidence="2 3">
    <name type="scientific">Microbacterium capsulatum</name>
    <dbReference type="NCBI Taxonomy" id="3041921"/>
    <lineage>
        <taxon>Bacteria</taxon>
        <taxon>Bacillati</taxon>
        <taxon>Actinomycetota</taxon>
        <taxon>Actinomycetes</taxon>
        <taxon>Micrococcales</taxon>
        <taxon>Microbacteriaceae</taxon>
        <taxon>Microbacterium</taxon>
    </lineage>
</organism>
<feature type="region of interest" description="Disordered" evidence="1">
    <location>
        <begin position="1"/>
        <end position="27"/>
    </location>
</feature>
<name>A0ABU0XI03_9MICO</name>
<evidence type="ECO:0000313" key="3">
    <source>
        <dbReference type="Proteomes" id="UP001230289"/>
    </source>
</evidence>
<sequence>MNERTSTHSSPETDDQASTLETPRPPESIIEAGIAAAREQGREIDLDTAMRIGEALARAVDEDGALARFGNTGVGSYPALREEYLEIYGEPETPAEAKRWIDWLGTFLVQRENTGTGKRFMNEHTDPVLERLLVRTKLPMQGGDQRAYVPASLDAKKIIGLADRIEAMEEYHDSAFRAFLTLSDVNAAAPNLIESFHESYVDSWSYMEDAVRELCELEGLEDELKRVTGERGLPEEAVTIDYEVIRDHVQEAYDIVSEGWQVHAFSK</sequence>
<proteinExistence type="predicted"/>